<dbReference type="InterPro" id="IPR000418">
    <property type="entry name" value="Ets_dom"/>
</dbReference>
<dbReference type="SUPFAM" id="SSF46785">
    <property type="entry name" value="Winged helix' DNA-binding domain"/>
    <property type="match status" value="1"/>
</dbReference>
<reference evidence="6" key="1">
    <citation type="submission" date="2021-12" db="EMBL/GenBank/DDBJ databases">
        <authorList>
            <person name="King R."/>
        </authorList>
    </citation>
    <scope>NUCLEOTIDE SEQUENCE</scope>
</reference>
<dbReference type="InterPro" id="IPR036390">
    <property type="entry name" value="WH_DNA-bd_sf"/>
</dbReference>
<dbReference type="PANTHER" id="PTHR11849">
    <property type="entry name" value="ETS"/>
    <property type="match status" value="1"/>
</dbReference>
<keyword evidence="3" id="KW-0539">Nucleus</keyword>
<dbReference type="InterPro" id="IPR046328">
    <property type="entry name" value="ETS_fam"/>
</dbReference>
<dbReference type="GO" id="GO:0005634">
    <property type="term" value="C:nucleus"/>
    <property type="evidence" value="ECO:0007669"/>
    <property type="project" value="UniProtKB-SubCell"/>
</dbReference>
<dbReference type="PROSITE" id="PS50061">
    <property type="entry name" value="ETS_DOMAIN_3"/>
    <property type="match status" value="1"/>
</dbReference>
<protein>
    <recommendedName>
        <fullName evidence="5">ETS domain-containing protein</fullName>
    </recommendedName>
</protein>
<feature type="compositionally biased region" description="Basic residues" evidence="4">
    <location>
        <begin position="321"/>
        <end position="341"/>
    </location>
</feature>
<keyword evidence="2 3" id="KW-0238">DNA-binding</keyword>
<dbReference type="SMART" id="SM00413">
    <property type="entry name" value="ETS"/>
    <property type="match status" value="1"/>
</dbReference>
<dbReference type="Proteomes" id="UP001154114">
    <property type="component" value="Chromosome 10"/>
</dbReference>
<dbReference type="SUPFAM" id="SSF47769">
    <property type="entry name" value="SAM/Pointed domain"/>
    <property type="match status" value="1"/>
</dbReference>
<name>A0A9P0BLY6_CHRIL</name>
<evidence type="ECO:0000256" key="4">
    <source>
        <dbReference type="SAM" id="MobiDB-lite"/>
    </source>
</evidence>
<accession>A0A9P0BLY6</accession>
<dbReference type="GO" id="GO:0030154">
    <property type="term" value="P:cell differentiation"/>
    <property type="evidence" value="ECO:0007669"/>
    <property type="project" value="TreeGrafter"/>
</dbReference>
<gene>
    <name evidence="6" type="ORF">CINC_LOCUS1297</name>
</gene>
<dbReference type="GO" id="GO:0043565">
    <property type="term" value="F:sequence-specific DNA binding"/>
    <property type="evidence" value="ECO:0007669"/>
    <property type="project" value="InterPro"/>
</dbReference>
<dbReference type="GO" id="GO:0000981">
    <property type="term" value="F:DNA-binding transcription factor activity, RNA polymerase II-specific"/>
    <property type="evidence" value="ECO:0007669"/>
    <property type="project" value="TreeGrafter"/>
</dbReference>
<dbReference type="Pfam" id="PF00178">
    <property type="entry name" value="Ets"/>
    <property type="match status" value="1"/>
</dbReference>
<dbReference type="Gene3D" id="1.10.10.10">
    <property type="entry name" value="Winged helix-like DNA-binding domain superfamily/Winged helix DNA-binding domain"/>
    <property type="match status" value="1"/>
</dbReference>
<evidence type="ECO:0000313" key="7">
    <source>
        <dbReference type="Proteomes" id="UP001154114"/>
    </source>
</evidence>
<evidence type="ECO:0000259" key="5">
    <source>
        <dbReference type="PROSITE" id="PS50061"/>
    </source>
</evidence>
<evidence type="ECO:0000256" key="2">
    <source>
        <dbReference type="ARBA" id="ARBA00023125"/>
    </source>
</evidence>
<evidence type="ECO:0000313" key="6">
    <source>
        <dbReference type="EMBL" id="CAH0579545.1"/>
    </source>
</evidence>
<dbReference type="InterPro" id="IPR013761">
    <property type="entry name" value="SAM/pointed_sf"/>
</dbReference>
<keyword evidence="7" id="KW-1185">Reference proteome</keyword>
<feature type="region of interest" description="Disordered" evidence="4">
    <location>
        <begin position="268"/>
        <end position="341"/>
    </location>
</feature>
<dbReference type="PANTHER" id="PTHR11849:SF190">
    <property type="entry name" value="ETS-DOMAIN PROTEIN"/>
    <property type="match status" value="1"/>
</dbReference>
<comment type="subcellular location">
    <subcellularLocation>
        <location evidence="3">Nucleus</location>
    </subcellularLocation>
</comment>
<dbReference type="OrthoDB" id="5975550at2759"/>
<evidence type="ECO:0000256" key="1">
    <source>
        <dbReference type="ARBA" id="ARBA00005562"/>
    </source>
</evidence>
<sequence length="453" mass="52410">MPNSGMNRVILISATHVAATIIRNAFCKQNSTTTLRVDSHKARSPPAAHSAASRRQRCTYVATMIDYARPLYDQNMPCELYFPSTSPAPARLDDFQVFKKGTASHIYGNYYSTPTYDSYAEPEIDNAMNVYHSLVTCREYPRDNRDDWKYKVVDAWTEDDTVSWMIDTVQCMGYCENEIPFYNFRVKGFEMRSMKREDVLHRMVHPNIDQNISRRIADSVFEKLHSRLNEEILRQSSIIRYAECDPYHSHESVNTVLDLDSLDHKNRSYGSDYTPNDSTLLHQTDSSDDQEDPFRSSETASPECSYGSDGSKSGDEEDKRKIFKRPPGRPKGSGRKTFKRPRSVSVPEFLRNLLLDSKYCPSIIKWEDHSQGKFRFVKPDEVAKLWGHMKQNENMTFEKFSRAMRYHYRQAVLVSVPTARLVYQFGHKGPDFKTDNPNFVKVKSENLSDITYS</sequence>
<dbReference type="PRINTS" id="PR00454">
    <property type="entry name" value="ETSDOMAIN"/>
</dbReference>
<evidence type="ECO:0000256" key="3">
    <source>
        <dbReference type="RuleBase" id="RU004019"/>
    </source>
</evidence>
<comment type="similarity">
    <text evidence="1 3">Belongs to the ETS family.</text>
</comment>
<dbReference type="EMBL" id="LR824013">
    <property type="protein sequence ID" value="CAH0579545.1"/>
    <property type="molecule type" value="Genomic_DNA"/>
</dbReference>
<proteinExistence type="inferred from homology"/>
<dbReference type="InterPro" id="IPR036388">
    <property type="entry name" value="WH-like_DNA-bd_sf"/>
</dbReference>
<organism evidence="6 7">
    <name type="scientific">Chrysodeixis includens</name>
    <name type="common">Soybean looper</name>
    <name type="synonym">Pseudoplusia includens</name>
    <dbReference type="NCBI Taxonomy" id="689277"/>
    <lineage>
        <taxon>Eukaryota</taxon>
        <taxon>Metazoa</taxon>
        <taxon>Ecdysozoa</taxon>
        <taxon>Arthropoda</taxon>
        <taxon>Hexapoda</taxon>
        <taxon>Insecta</taxon>
        <taxon>Pterygota</taxon>
        <taxon>Neoptera</taxon>
        <taxon>Endopterygota</taxon>
        <taxon>Lepidoptera</taxon>
        <taxon>Glossata</taxon>
        <taxon>Ditrysia</taxon>
        <taxon>Noctuoidea</taxon>
        <taxon>Noctuidae</taxon>
        <taxon>Plusiinae</taxon>
        <taxon>Chrysodeixis</taxon>
    </lineage>
</organism>
<dbReference type="AlphaFoldDB" id="A0A9P0BLY6"/>
<feature type="compositionally biased region" description="Polar residues" evidence="4">
    <location>
        <begin position="268"/>
        <end position="284"/>
    </location>
</feature>
<feature type="domain" description="ETS" evidence="5">
    <location>
        <begin position="344"/>
        <end position="426"/>
    </location>
</feature>